<keyword evidence="2 6" id="KW-0378">Hydrolase</keyword>
<evidence type="ECO:0000256" key="5">
    <source>
        <dbReference type="ARBA" id="ARBA00034923"/>
    </source>
</evidence>
<dbReference type="PANTHER" id="PTHR11070">
    <property type="entry name" value="UVRD / RECB / PCRA DNA HELICASE FAMILY MEMBER"/>
    <property type="match status" value="1"/>
</dbReference>
<dbReference type="Pfam" id="PF13245">
    <property type="entry name" value="AAA_19"/>
    <property type="match status" value="1"/>
</dbReference>
<dbReference type="InterPro" id="IPR000212">
    <property type="entry name" value="DNA_helicase_UvrD/REP"/>
</dbReference>
<dbReference type="Gene3D" id="3.40.50.300">
    <property type="entry name" value="P-loop containing nucleotide triphosphate hydrolases"/>
    <property type="match status" value="2"/>
</dbReference>
<evidence type="ECO:0000256" key="3">
    <source>
        <dbReference type="ARBA" id="ARBA00022806"/>
    </source>
</evidence>
<feature type="domain" description="UvrD-like helicase ATP-binding" evidence="7">
    <location>
        <begin position="11"/>
        <end position="282"/>
    </location>
</feature>
<protein>
    <recommendedName>
        <fullName evidence="5">DNA 3'-5' helicase II</fullName>
    </recommendedName>
</protein>
<dbReference type="GO" id="GO:0005524">
    <property type="term" value="F:ATP binding"/>
    <property type="evidence" value="ECO:0007669"/>
    <property type="project" value="UniProtKB-UniRule"/>
</dbReference>
<dbReference type="InterPro" id="IPR027417">
    <property type="entry name" value="P-loop_NTPase"/>
</dbReference>
<dbReference type="InterPro" id="IPR014016">
    <property type="entry name" value="UvrD-like_ATP-bd"/>
</dbReference>
<keyword evidence="4 6" id="KW-0067">ATP-binding</keyword>
<keyword evidence="1 6" id="KW-0547">Nucleotide-binding</keyword>
<name>A0A6L8MN64_9BURK</name>
<dbReference type="GO" id="GO:0043138">
    <property type="term" value="F:3'-5' DNA helicase activity"/>
    <property type="evidence" value="ECO:0007669"/>
    <property type="project" value="TreeGrafter"/>
</dbReference>
<evidence type="ECO:0000256" key="2">
    <source>
        <dbReference type="ARBA" id="ARBA00022801"/>
    </source>
</evidence>
<dbReference type="GO" id="GO:0003677">
    <property type="term" value="F:DNA binding"/>
    <property type="evidence" value="ECO:0007669"/>
    <property type="project" value="InterPro"/>
</dbReference>
<dbReference type="AlphaFoldDB" id="A0A6L8MN64"/>
<evidence type="ECO:0000256" key="6">
    <source>
        <dbReference type="PROSITE-ProRule" id="PRU00560"/>
    </source>
</evidence>
<proteinExistence type="predicted"/>
<evidence type="ECO:0000256" key="1">
    <source>
        <dbReference type="ARBA" id="ARBA00022741"/>
    </source>
</evidence>
<evidence type="ECO:0000256" key="4">
    <source>
        <dbReference type="ARBA" id="ARBA00022840"/>
    </source>
</evidence>
<feature type="binding site" evidence="6">
    <location>
        <begin position="32"/>
        <end position="39"/>
    </location>
    <ligand>
        <name>ATP</name>
        <dbReference type="ChEBI" id="CHEBI:30616"/>
    </ligand>
</feature>
<keyword evidence="3 6" id="KW-0347">Helicase</keyword>
<dbReference type="PROSITE" id="PS51198">
    <property type="entry name" value="UVRD_HELICASE_ATP_BIND"/>
    <property type="match status" value="1"/>
</dbReference>
<sequence>MNRRVDSPDTDADRAIHACITATPPQPFVVRAGAGSGKTTSLIKALDWVMSEHGAGMRAKKQKVACITYTELAANEIRADVNAAPLVHVSTIHSFYWAIAKTFQADIKVWLMNDIRRRISELEEEFKNYGSRVWQTTRDRNKADQERHALTLGTLDGVKTFNYGVGSDYAKGILGHEDILQLADFLLQNRPLFRKVVALNYPFVFIDESQDTFPGVVKSFKEVEAQMRGKFCLGFFGDPMQSIFMRGGGEIPREDHWGAITKPENFRCAKQILDVANAVRAQGDGMQQVRGLHERVDGELKLVHGSARMFVLPNTLNRTETLARVRAWCAAADGDEGWTTPDLAVKILVIVHRMAAKRLGFGGIYSALNDKTSDAMKQGMQDGTGWPVRPFLSFALPIIAAMTVGNEFAAMNLLREFSPRLTPAALTGRRAAGVLRELHAAVLTLVAMLDNADTTVGDVAIHLRDSGLFEFDERYERLLGFVGDVAQEPEAADAAPTEGRASDSAMAKFFKCSAQELCPYERYVSEGSPYATQHGVKGAQFDRVIVVMDEEESDYRTYNYERVFASAEARAADHARTQGGDENTWSRTLRLLYVCCTRARRGLVLTFFVSDPAATVENVVASNILPRRAILTEDMLAVLPPTAITA</sequence>
<dbReference type="RefSeq" id="WP_161020739.1">
    <property type="nucleotide sequence ID" value="NZ_WWCP01000028.1"/>
</dbReference>
<accession>A0A6L8MN64</accession>
<organism evidence="8 9">
    <name type="scientific">Duganella lactea</name>
    <dbReference type="NCBI Taxonomy" id="2692173"/>
    <lineage>
        <taxon>Bacteria</taxon>
        <taxon>Pseudomonadati</taxon>
        <taxon>Pseudomonadota</taxon>
        <taxon>Betaproteobacteria</taxon>
        <taxon>Burkholderiales</taxon>
        <taxon>Oxalobacteraceae</taxon>
        <taxon>Telluria group</taxon>
        <taxon>Duganella</taxon>
    </lineage>
</organism>
<dbReference type="GO" id="GO:0000725">
    <property type="term" value="P:recombinational repair"/>
    <property type="evidence" value="ECO:0007669"/>
    <property type="project" value="TreeGrafter"/>
</dbReference>
<dbReference type="SUPFAM" id="SSF52540">
    <property type="entry name" value="P-loop containing nucleoside triphosphate hydrolases"/>
    <property type="match status" value="1"/>
</dbReference>
<dbReference type="PANTHER" id="PTHR11070:SF2">
    <property type="entry name" value="ATP-DEPENDENT DNA HELICASE SRS2"/>
    <property type="match status" value="1"/>
</dbReference>
<reference evidence="8 9" key="1">
    <citation type="submission" date="2019-12" db="EMBL/GenBank/DDBJ databases">
        <title>Novel species isolated from a subtropical stream in China.</title>
        <authorList>
            <person name="Lu H."/>
        </authorList>
    </citation>
    <scope>NUCLEOTIDE SEQUENCE [LARGE SCALE GENOMIC DNA]</scope>
    <source>
        <strain evidence="8 9">FT50W</strain>
    </source>
</reference>
<evidence type="ECO:0000313" key="9">
    <source>
        <dbReference type="Proteomes" id="UP000474565"/>
    </source>
</evidence>
<dbReference type="EMBL" id="WWCP01000028">
    <property type="protein sequence ID" value="MYM84139.1"/>
    <property type="molecule type" value="Genomic_DNA"/>
</dbReference>
<comment type="caution">
    <text evidence="8">The sequence shown here is derived from an EMBL/GenBank/DDBJ whole genome shotgun (WGS) entry which is preliminary data.</text>
</comment>
<dbReference type="Proteomes" id="UP000474565">
    <property type="component" value="Unassembled WGS sequence"/>
</dbReference>
<gene>
    <name evidence="8" type="ORF">GTP44_19565</name>
</gene>
<evidence type="ECO:0000259" key="7">
    <source>
        <dbReference type="PROSITE" id="PS51198"/>
    </source>
</evidence>
<dbReference type="GO" id="GO:0016787">
    <property type="term" value="F:hydrolase activity"/>
    <property type="evidence" value="ECO:0007669"/>
    <property type="project" value="UniProtKB-UniRule"/>
</dbReference>
<evidence type="ECO:0000313" key="8">
    <source>
        <dbReference type="EMBL" id="MYM84139.1"/>
    </source>
</evidence>